<reference evidence="5" key="2">
    <citation type="submission" date="2012-11" db="EMBL/GenBank/DDBJ databases">
        <authorList>
            <person name="Kuo A."/>
            <person name="Curtis B.A."/>
            <person name="Tanifuji G."/>
            <person name="Burki F."/>
            <person name="Gruber A."/>
            <person name="Irimia M."/>
            <person name="Maruyama S."/>
            <person name="Arias M.C."/>
            <person name="Ball S.G."/>
            <person name="Gile G.H."/>
            <person name="Hirakawa Y."/>
            <person name="Hopkins J.F."/>
            <person name="Rensing S.A."/>
            <person name="Schmutz J."/>
            <person name="Symeonidi A."/>
            <person name="Elias M."/>
            <person name="Eveleigh R.J."/>
            <person name="Herman E.K."/>
            <person name="Klute M.J."/>
            <person name="Nakayama T."/>
            <person name="Obornik M."/>
            <person name="Reyes-Prieto A."/>
            <person name="Armbrust E.V."/>
            <person name="Aves S.J."/>
            <person name="Beiko R.G."/>
            <person name="Coutinho P."/>
            <person name="Dacks J.B."/>
            <person name="Durnford D.G."/>
            <person name="Fast N.M."/>
            <person name="Green B.R."/>
            <person name="Grisdale C."/>
            <person name="Hempe F."/>
            <person name="Henrissat B."/>
            <person name="Hoppner M.P."/>
            <person name="Ishida K.-I."/>
            <person name="Kim E."/>
            <person name="Koreny L."/>
            <person name="Kroth P.G."/>
            <person name="Liu Y."/>
            <person name="Malik S.-B."/>
            <person name="Maier U.G."/>
            <person name="McRose D."/>
            <person name="Mock T."/>
            <person name="Neilson J.A."/>
            <person name="Onodera N.T."/>
            <person name="Poole A.M."/>
            <person name="Pritham E.J."/>
            <person name="Richards T.A."/>
            <person name="Rocap G."/>
            <person name="Roy S.W."/>
            <person name="Sarai C."/>
            <person name="Schaack S."/>
            <person name="Shirato S."/>
            <person name="Slamovits C.H."/>
            <person name="Spencer D.F."/>
            <person name="Suzuki S."/>
            <person name="Worden A.Z."/>
            <person name="Zauner S."/>
            <person name="Barry K."/>
            <person name="Bell C."/>
            <person name="Bharti A.K."/>
            <person name="Crow J.A."/>
            <person name="Grimwood J."/>
            <person name="Kramer R."/>
            <person name="Lindquist E."/>
            <person name="Lucas S."/>
            <person name="Salamov A."/>
            <person name="McFadden G.I."/>
            <person name="Lane C.E."/>
            <person name="Keeling P.J."/>
            <person name="Gray M.W."/>
            <person name="Grigoriev I.V."/>
            <person name="Archibald J.M."/>
        </authorList>
    </citation>
    <scope>NUCLEOTIDE SEQUENCE</scope>
    <source>
        <strain evidence="5">CCMP2712</strain>
    </source>
</reference>
<evidence type="ECO:0000313" key="3">
    <source>
        <dbReference type="EMBL" id="EKX36609.1"/>
    </source>
</evidence>
<evidence type="ECO:0000256" key="2">
    <source>
        <dbReference type="SAM" id="MobiDB-lite"/>
    </source>
</evidence>
<protein>
    <submittedName>
        <fullName evidence="3 4">Uncharacterized protein</fullName>
    </submittedName>
</protein>
<keyword evidence="5" id="KW-1185">Reference proteome</keyword>
<dbReference type="EMBL" id="JH993071">
    <property type="protein sequence ID" value="EKX36609.1"/>
    <property type="molecule type" value="Genomic_DNA"/>
</dbReference>
<evidence type="ECO:0000313" key="5">
    <source>
        <dbReference type="Proteomes" id="UP000011087"/>
    </source>
</evidence>
<evidence type="ECO:0000256" key="1">
    <source>
        <dbReference type="SAM" id="Coils"/>
    </source>
</evidence>
<dbReference type="EnsemblProtists" id="EKX36609">
    <property type="protein sequence ID" value="EKX36609"/>
    <property type="gene ID" value="GUITHDRAFT_165710"/>
</dbReference>
<reference evidence="4" key="3">
    <citation type="submission" date="2016-03" db="UniProtKB">
        <authorList>
            <consortium name="EnsemblProtists"/>
        </authorList>
    </citation>
    <scope>IDENTIFICATION</scope>
</reference>
<dbReference type="HOGENOM" id="CLU_526242_0_0_1"/>
<dbReference type="Proteomes" id="UP000011087">
    <property type="component" value="Unassembled WGS sequence"/>
</dbReference>
<accession>L1IL18</accession>
<keyword evidence="1" id="KW-0175">Coiled coil</keyword>
<feature type="coiled-coil region" evidence="1">
    <location>
        <begin position="333"/>
        <end position="374"/>
    </location>
</feature>
<dbReference type="RefSeq" id="XP_005823589.1">
    <property type="nucleotide sequence ID" value="XM_005823532.1"/>
</dbReference>
<proteinExistence type="predicted"/>
<reference evidence="3 5" key="1">
    <citation type="journal article" date="2012" name="Nature">
        <title>Algal genomes reveal evolutionary mosaicism and the fate of nucleomorphs.</title>
        <authorList>
            <consortium name="DOE Joint Genome Institute"/>
            <person name="Curtis B.A."/>
            <person name="Tanifuji G."/>
            <person name="Burki F."/>
            <person name="Gruber A."/>
            <person name="Irimia M."/>
            <person name="Maruyama S."/>
            <person name="Arias M.C."/>
            <person name="Ball S.G."/>
            <person name="Gile G.H."/>
            <person name="Hirakawa Y."/>
            <person name="Hopkins J.F."/>
            <person name="Kuo A."/>
            <person name="Rensing S.A."/>
            <person name="Schmutz J."/>
            <person name="Symeonidi A."/>
            <person name="Elias M."/>
            <person name="Eveleigh R.J."/>
            <person name="Herman E.K."/>
            <person name="Klute M.J."/>
            <person name="Nakayama T."/>
            <person name="Obornik M."/>
            <person name="Reyes-Prieto A."/>
            <person name="Armbrust E.V."/>
            <person name="Aves S.J."/>
            <person name="Beiko R.G."/>
            <person name="Coutinho P."/>
            <person name="Dacks J.B."/>
            <person name="Durnford D.G."/>
            <person name="Fast N.M."/>
            <person name="Green B.R."/>
            <person name="Grisdale C.J."/>
            <person name="Hempel F."/>
            <person name="Henrissat B."/>
            <person name="Hoppner M.P."/>
            <person name="Ishida K."/>
            <person name="Kim E."/>
            <person name="Koreny L."/>
            <person name="Kroth P.G."/>
            <person name="Liu Y."/>
            <person name="Malik S.B."/>
            <person name="Maier U.G."/>
            <person name="McRose D."/>
            <person name="Mock T."/>
            <person name="Neilson J.A."/>
            <person name="Onodera N.T."/>
            <person name="Poole A.M."/>
            <person name="Pritham E.J."/>
            <person name="Richards T.A."/>
            <person name="Rocap G."/>
            <person name="Roy S.W."/>
            <person name="Sarai C."/>
            <person name="Schaack S."/>
            <person name="Shirato S."/>
            <person name="Slamovits C.H."/>
            <person name="Spencer D.F."/>
            <person name="Suzuki S."/>
            <person name="Worden A.Z."/>
            <person name="Zauner S."/>
            <person name="Barry K."/>
            <person name="Bell C."/>
            <person name="Bharti A.K."/>
            <person name="Crow J.A."/>
            <person name="Grimwood J."/>
            <person name="Kramer R."/>
            <person name="Lindquist E."/>
            <person name="Lucas S."/>
            <person name="Salamov A."/>
            <person name="McFadden G.I."/>
            <person name="Lane C.E."/>
            <person name="Keeling P.J."/>
            <person name="Gray M.W."/>
            <person name="Grigoriev I.V."/>
            <person name="Archibald J.M."/>
        </authorList>
    </citation>
    <scope>NUCLEOTIDE SEQUENCE</scope>
    <source>
        <strain evidence="3 5">CCMP2712</strain>
    </source>
</reference>
<dbReference type="PaxDb" id="55529-EKX36609"/>
<dbReference type="GeneID" id="17293297"/>
<sequence>MKLESSSSLSQVNRLLPSDAGISALCYLPGNEWFSMSAVEGKMSRLSTPKDTLSRRRKEAHGDNVRPKSSMGCRTAGGLHTKASEVWRNTRGSQFHAPLRDSLQENRMRSFDYQGQVELLRRQIADLSAREKKLKEKHDNLYIKYSQVCLENRMLTEQVFELEEFVKDKLEVIELEKVISGMRDKIEQLEENQDHWGIKEYYEIESRLAEGFRRSMETVSCLENALTTLVANQSSMVSSSHKESEMLCQVFQKMSSLEHVLRGITITSSSRQLESRRELDALSESNKHLQEIVKEYRRADESFGDEITKIANLDKSLQHLLSEIPICFAQRVDDNVKNERKALRSSLQELQELLVKEREEKEELQRANRAQRERYCEKEGMLKEMETAIKRLELDLSLKDQFCKKLEQDYQQVQSKAESKSRDQEELEKKCGEYQERIEDMEETIQVLSSKKSKVAVVTPKIFISLPDSQPQDQGSIALPNSVLKKLVAAELGYTPEELFPVSGVSDLKKVHELTNIA</sequence>
<feature type="coiled-coil region" evidence="1">
    <location>
        <begin position="117"/>
        <end position="144"/>
    </location>
</feature>
<organism evidence="3">
    <name type="scientific">Guillardia theta (strain CCMP2712)</name>
    <name type="common">Cryptophyte</name>
    <dbReference type="NCBI Taxonomy" id="905079"/>
    <lineage>
        <taxon>Eukaryota</taxon>
        <taxon>Cryptophyceae</taxon>
        <taxon>Pyrenomonadales</taxon>
        <taxon>Geminigeraceae</taxon>
        <taxon>Guillardia</taxon>
    </lineage>
</organism>
<feature type="coiled-coil region" evidence="1">
    <location>
        <begin position="403"/>
        <end position="451"/>
    </location>
</feature>
<dbReference type="KEGG" id="gtt:GUITHDRAFT_165710"/>
<gene>
    <name evidence="3" type="ORF">GUITHDRAFT_165710</name>
</gene>
<name>L1IL18_GUITC</name>
<evidence type="ECO:0000313" key="4">
    <source>
        <dbReference type="EnsemblProtists" id="EKX36609"/>
    </source>
</evidence>
<dbReference type="AlphaFoldDB" id="L1IL18"/>
<feature type="region of interest" description="Disordered" evidence="2">
    <location>
        <begin position="44"/>
        <end position="75"/>
    </location>
</feature>